<proteinExistence type="predicted"/>
<evidence type="ECO:0000313" key="1">
    <source>
        <dbReference type="EMBL" id="TDD17969.1"/>
    </source>
</evidence>
<keyword evidence="2" id="KW-1185">Reference proteome</keyword>
<dbReference type="AlphaFoldDB" id="A0A4R4WG46"/>
<evidence type="ECO:0000313" key="2">
    <source>
        <dbReference type="Proteomes" id="UP000294543"/>
    </source>
</evidence>
<dbReference type="Proteomes" id="UP000294543">
    <property type="component" value="Unassembled WGS sequence"/>
</dbReference>
<dbReference type="EMBL" id="SMKP01000078">
    <property type="protein sequence ID" value="TDD17969.1"/>
    <property type="molecule type" value="Genomic_DNA"/>
</dbReference>
<name>A0A4R4WG46_9ACTN</name>
<sequence length="62" mass="6767">MSRVVKVRAGNTLVEAEIHADLPLTGDAPDRLTSEREYESTAAARFTVPIEDLARKALATLE</sequence>
<protein>
    <submittedName>
        <fullName evidence="1">Uncharacterized protein</fullName>
    </submittedName>
</protein>
<gene>
    <name evidence="1" type="ORF">E1294_26070</name>
</gene>
<dbReference type="RefSeq" id="WP_132512499.1">
    <property type="nucleotide sequence ID" value="NZ_SMKP01000078.1"/>
</dbReference>
<accession>A0A4R4WG46</accession>
<comment type="caution">
    <text evidence="1">The sequence shown here is derived from an EMBL/GenBank/DDBJ whole genome shotgun (WGS) entry which is preliminary data.</text>
</comment>
<organism evidence="1 2">
    <name type="scientific">Nonomuraea diastatica</name>
    <dbReference type="NCBI Taxonomy" id="1848329"/>
    <lineage>
        <taxon>Bacteria</taxon>
        <taxon>Bacillati</taxon>
        <taxon>Actinomycetota</taxon>
        <taxon>Actinomycetes</taxon>
        <taxon>Streptosporangiales</taxon>
        <taxon>Streptosporangiaceae</taxon>
        <taxon>Nonomuraea</taxon>
    </lineage>
</organism>
<reference evidence="1 2" key="1">
    <citation type="submission" date="2019-03" db="EMBL/GenBank/DDBJ databases">
        <title>Draft genome sequences of novel Actinobacteria.</title>
        <authorList>
            <person name="Sahin N."/>
            <person name="Ay H."/>
            <person name="Saygin H."/>
        </authorList>
    </citation>
    <scope>NUCLEOTIDE SEQUENCE [LARGE SCALE GENOMIC DNA]</scope>
    <source>
        <strain evidence="1 2">KC712</strain>
    </source>
</reference>